<protein>
    <recommendedName>
        <fullName evidence="4">Spermidine synthase</fullName>
    </recommendedName>
</protein>
<dbReference type="Proteomes" id="UP001446205">
    <property type="component" value="Unassembled WGS sequence"/>
</dbReference>
<sequence>MKPWILLGAAGIPGSTGELRLYQRDAEHAIRILGVSGDLMNSRLHGSEDALGELACVRLAGRPAPRLLIGGLGMGFTLAAALKGLASDAEVIVAELIPAVVEWNRGPLGIHAGHPLQDPRVTVREEDVAGIIQREANAFDAILLDVDNGPEGLTREENNWLYSNAGLSACFRALRPEGILAVWSAGPKPVFTERLRQQGFAVEEQQVRAHRGRKGARHNIWLARRGA</sequence>
<organism evidence="2 3">
    <name type="scientific">Thermithiobacillus plumbiphilus</name>
    <dbReference type="NCBI Taxonomy" id="1729899"/>
    <lineage>
        <taxon>Bacteria</taxon>
        <taxon>Pseudomonadati</taxon>
        <taxon>Pseudomonadota</taxon>
        <taxon>Acidithiobacillia</taxon>
        <taxon>Acidithiobacillales</taxon>
        <taxon>Thermithiobacillaceae</taxon>
        <taxon>Thermithiobacillus</taxon>
    </lineage>
</organism>
<comment type="caution">
    <text evidence="2">The sequence shown here is derived from an EMBL/GenBank/DDBJ whole genome shotgun (WGS) entry which is preliminary data.</text>
</comment>
<dbReference type="PANTHER" id="PTHR43317:SF3">
    <property type="entry name" value="BLR2883 PROTEIN"/>
    <property type="match status" value="1"/>
</dbReference>
<evidence type="ECO:0008006" key="4">
    <source>
        <dbReference type="Google" id="ProtNLM"/>
    </source>
</evidence>
<dbReference type="SUPFAM" id="SSF53335">
    <property type="entry name" value="S-adenosyl-L-methionine-dependent methyltransferases"/>
    <property type="match status" value="1"/>
</dbReference>
<accession>A0ABU9D6K5</accession>
<name>A0ABU9D6K5_9PROT</name>
<dbReference type="Gene3D" id="3.40.50.150">
    <property type="entry name" value="Vaccinia Virus protein VP39"/>
    <property type="match status" value="1"/>
</dbReference>
<keyword evidence="3" id="KW-1185">Reference proteome</keyword>
<dbReference type="InterPro" id="IPR029063">
    <property type="entry name" value="SAM-dependent_MTases_sf"/>
</dbReference>
<evidence type="ECO:0000313" key="2">
    <source>
        <dbReference type="EMBL" id="MEK8089179.1"/>
    </source>
</evidence>
<gene>
    <name evidence="2" type="ORF">WOB96_05310</name>
</gene>
<keyword evidence="1" id="KW-0620">Polyamine biosynthesis</keyword>
<proteinExistence type="predicted"/>
<dbReference type="RefSeq" id="WP_341370244.1">
    <property type="nucleotide sequence ID" value="NZ_JBBPCO010000004.1"/>
</dbReference>
<evidence type="ECO:0000256" key="1">
    <source>
        <dbReference type="ARBA" id="ARBA00023115"/>
    </source>
</evidence>
<reference evidence="2 3" key="1">
    <citation type="submission" date="2024-04" db="EMBL/GenBank/DDBJ databases">
        <authorList>
            <person name="Abashina T."/>
            <person name="Shaikin A."/>
        </authorList>
    </citation>
    <scope>NUCLEOTIDE SEQUENCE [LARGE SCALE GENOMIC DNA]</scope>
    <source>
        <strain evidence="2 3">AAFK</strain>
    </source>
</reference>
<dbReference type="PANTHER" id="PTHR43317">
    <property type="entry name" value="THERMOSPERMINE SYNTHASE ACAULIS5"/>
    <property type="match status" value="1"/>
</dbReference>
<dbReference type="EMBL" id="JBBPCO010000004">
    <property type="protein sequence ID" value="MEK8089179.1"/>
    <property type="molecule type" value="Genomic_DNA"/>
</dbReference>
<dbReference type="Pfam" id="PF01564">
    <property type="entry name" value="Spermine_synth"/>
    <property type="match status" value="1"/>
</dbReference>
<evidence type="ECO:0000313" key="3">
    <source>
        <dbReference type="Proteomes" id="UP001446205"/>
    </source>
</evidence>